<proteinExistence type="predicted"/>
<evidence type="ECO:0000313" key="2">
    <source>
        <dbReference type="EMBL" id="CEM49643.1"/>
    </source>
</evidence>
<feature type="transmembrane region" description="Helical" evidence="1">
    <location>
        <begin position="114"/>
        <end position="137"/>
    </location>
</feature>
<organism evidence="2">
    <name type="scientific">Chromera velia CCMP2878</name>
    <dbReference type="NCBI Taxonomy" id="1169474"/>
    <lineage>
        <taxon>Eukaryota</taxon>
        <taxon>Sar</taxon>
        <taxon>Alveolata</taxon>
        <taxon>Colpodellida</taxon>
        <taxon>Chromeraceae</taxon>
        <taxon>Chromera</taxon>
    </lineage>
</organism>
<reference evidence="2" key="1">
    <citation type="submission" date="2014-11" db="EMBL/GenBank/DDBJ databases">
        <authorList>
            <person name="Otto D Thomas"/>
            <person name="Naeem Raeece"/>
        </authorList>
    </citation>
    <scope>NUCLEOTIDE SEQUENCE</scope>
</reference>
<dbReference type="VEuPathDB" id="CryptoDB:Cvel_33643"/>
<evidence type="ECO:0000256" key="1">
    <source>
        <dbReference type="SAM" id="Phobius"/>
    </source>
</evidence>
<keyword evidence="1" id="KW-1133">Transmembrane helix</keyword>
<keyword evidence="1" id="KW-0812">Transmembrane</keyword>
<accession>A0A0G4HYM3</accession>
<dbReference type="AlphaFoldDB" id="A0A0G4HYM3"/>
<dbReference type="EMBL" id="CDMZ01004401">
    <property type="protein sequence ID" value="CEM49643.1"/>
    <property type="molecule type" value="Genomic_DNA"/>
</dbReference>
<keyword evidence="1" id="KW-0472">Membrane</keyword>
<protein>
    <submittedName>
        <fullName evidence="2">Uncharacterized protein</fullName>
    </submittedName>
</protein>
<name>A0A0G4HYM3_9ALVE</name>
<gene>
    <name evidence="2" type="ORF">Cvel_33643</name>
</gene>
<sequence length="144" mass="14959">MGYTIWMGQTDPSKATVASEHLKLLFRNEKGIDVPTVVLCGPSDISQGPLEGSVTTLKKKCQDKGVVFEFPLVTEGDGEGARVLGTGAEAAKSVCEHLGVEYKGEYAVGTTKPAISPVVILGGVAVLAAVTVGLVVLSRRKSSS</sequence>